<dbReference type="STRING" id="99656.SAMN05421659_102317"/>
<evidence type="ECO:0000256" key="5">
    <source>
        <dbReference type="ARBA" id="ARBA00022692"/>
    </source>
</evidence>
<keyword evidence="8 12" id="KW-1133">Transmembrane helix</keyword>
<keyword evidence="7 12" id="KW-0653">Protein transport</keyword>
<keyword evidence="5 12" id="KW-0812">Transmembrane</keyword>
<evidence type="ECO:0000313" key="14">
    <source>
        <dbReference type="EMBL" id="SEV94914.1"/>
    </source>
</evidence>
<feature type="transmembrane region" description="Helical" evidence="12">
    <location>
        <begin position="65"/>
        <end position="90"/>
    </location>
</feature>
<dbReference type="EMBL" id="FOJI01000002">
    <property type="protein sequence ID" value="SEV94914.1"/>
    <property type="molecule type" value="Genomic_DNA"/>
</dbReference>
<evidence type="ECO:0000256" key="9">
    <source>
        <dbReference type="ARBA" id="ARBA00023136"/>
    </source>
</evidence>
<accession>A0A1I0N1K7</accession>
<dbReference type="NCBIfam" id="NF009438">
    <property type="entry name" value="PRK12797.1"/>
    <property type="match status" value="1"/>
</dbReference>
<gene>
    <name evidence="12" type="primary">fliP</name>
    <name evidence="14" type="ORF">SAMN05421659_102317</name>
</gene>
<evidence type="ECO:0000256" key="4">
    <source>
        <dbReference type="ARBA" id="ARBA00022475"/>
    </source>
</evidence>
<keyword evidence="14" id="KW-0282">Flagellum</keyword>
<evidence type="ECO:0000313" key="15">
    <source>
        <dbReference type="Proteomes" id="UP000199701"/>
    </source>
</evidence>
<comment type="subcellular location">
    <subcellularLocation>
        <location evidence="12">Cell membrane</location>
        <topology evidence="12">Multi-pass membrane protein</topology>
    </subcellularLocation>
    <subcellularLocation>
        <location evidence="12">Bacterial flagellum basal body</location>
    </subcellularLocation>
</comment>
<evidence type="ECO:0000256" key="2">
    <source>
        <dbReference type="ARBA" id="ARBA00021714"/>
    </source>
</evidence>
<keyword evidence="9 12" id="KW-0472">Membrane</keyword>
<keyword evidence="6 12" id="KW-1005">Bacterial flagellum biogenesis</keyword>
<keyword evidence="14" id="KW-0966">Cell projection</keyword>
<keyword evidence="11 12" id="KW-1006">Bacterial flagellum protein export</keyword>
<evidence type="ECO:0000256" key="1">
    <source>
        <dbReference type="ARBA" id="ARBA00006257"/>
    </source>
</evidence>
<dbReference type="InterPro" id="IPR005837">
    <property type="entry name" value="FliP"/>
</dbReference>
<keyword evidence="15" id="KW-1185">Reference proteome</keyword>
<dbReference type="Proteomes" id="UP000199701">
    <property type="component" value="Unassembled WGS sequence"/>
</dbReference>
<reference evidence="14 15" key="1">
    <citation type="submission" date="2016-10" db="EMBL/GenBank/DDBJ databases">
        <authorList>
            <person name="de Groot N.N."/>
        </authorList>
    </citation>
    <scope>NUCLEOTIDE SEQUENCE [LARGE SCALE GENOMIC DNA]</scope>
    <source>
        <strain evidence="14 15">DSM 9179</strain>
    </source>
</reference>
<dbReference type="AlphaFoldDB" id="A0A1I0N1K7"/>
<dbReference type="GO" id="GO:0009306">
    <property type="term" value="P:protein secretion"/>
    <property type="evidence" value="ECO:0007669"/>
    <property type="project" value="UniProtKB-UniRule"/>
</dbReference>
<feature type="chain" id="PRO_5011703947" description="Flagellar biosynthetic protein FliP" evidence="13">
    <location>
        <begin position="36"/>
        <end position="267"/>
    </location>
</feature>
<evidence type="ECO:0000256" key="13">
    <source>
        <dbReference type="SAM" id="SignalP"/>
    </source>
</evidence>
<dbReference type="PANTHER" id="PTHR30587:SF0">
    <property type="entry name" value="FLAGELLAR BIOSYNTHETIC PROTEIN FLIP"/>
    <property type="match status" value="1"/>
</dbReference>
<evidence type="ECO:0000256" key="3">
    <source>
        <dbReference type="ARBA" id="ARBA00022448"/>
    </source>
</evidence>
<name>A0A1I0N1K7_9FIRM</name>
<dbReference type="PANTHER" id="PTHR30587">
    <property type="entry name" value="FLAGELLAR BIOSYNTHETIC PROTEIN FLIP"/>
    <property type="match status" value="1"/>
</dbReference>
<comment type="similarity">
    <text evidence="1 12">Belongs to the FliP/MopC/SpaP family.</text>
</comment>
<protein>
    <recommendedName>
        <fullName evidence="2 12">Flagellar biosynthetic protein FliP</fullName>
    </recommendedName>
</protein>
<dbReference type="NCBIfam" id="TIGR01103">
    <property type="entry name" value="fliP"/>
    <property type="match status" value="1"/>
</dbReference>
<feature type="transmembrane region" description="Helical" evidence="12">
    <location>
        <begin position="204"/>
        <end position="223"/>
    </location>
</feature>
<feature type="transmembrane region" description="Helical" evidence="12">
    <location>
        <begin position="244"/>
        <end position="263"/>
    </location>
</feature>
<keyword evidence="10" id="KW-0975">Bacterial flagellum</keyword>
<keyword evidence="4 12" id="KW-1003">Cell membrane</keyword>
<evidence type="ECO:0000256" key="10">
    <source>
        <dbReference type="ARBA" id="ARBA00023143"/>
    </source>
</evidence>
<dbReference type="PRINTS" id="PR00951">
    <property type="entry name" value="FLGBIOSNFLIP"/>
</dbReference>
<keyword evidence="13" id="KW-0732">Signal</keyword>
<keyword evidence="3 12" id="KW-0813">Transport</keyword>
<dbReference type="GO" id="GO:0005886">
    <property type="term" value="C:plasma membrane"/>
    <property type="evidence" value="ECO:0007669"/>
    <property type="project" value="UniProtKB-SubCell"/>
</dbReference>
<dbReference type="RefSeq" id="WP_092450795.1">
    <property type="nucleotide sequence ID" value="NZ_FOJI01000002.1"/>
</dbReference>
<evidence type="ECO:0000256" key="12">
    <source>
        <dbReference type="RuleBase" id="RU362069"/>
    </source>
</evidence>
<evidence type="ECO:0000256" key="6">
    <source>
        <dbReference type="ARBA" id="ARBA00022795"/>
    </source>
</evidence>
<dbReference type="OrthoDB" id="9805111at2"/>
<dbReference type="InterPro" id="IPR005838">
    <property type="entry name" value="T3SS_IM_P"/>
</dbReference>
<dbReference type="GO" id="GO:0009425">
    <property type="term" value="C:bacterial-type flagellum basal body"/>
    <property type="evidence" value="ECO:0007669"/>
    <property type="project" value="UniProtKB-SubCell"/>
</dbReference>
<feature type="signal peptide" evidence="13">
    <location>
        <begin position="1"/>
        <end position="35"/>
    </location>
</feature>
<evidence type="ECO:0000256" key="8">
    <source>
        <dbReference type="ARBA" id="ARBA00022989"/>
    </source>
</evidence>
<dbReference type="PRINTS" id="PR01302">
    <property type="entry name" value="TYPE3IMPPROT"/>
</dbReference>
<dbReference type="Pfam" id="PF00813">
    <property type="entry name" value="FliP"/>
    <property type="match status" value="1"/>
</dbReference>
<organism evidence="14 15">
    <name type="scientific">[Clostridium] fimetarium</name>
    <dbReference type="NCBI Taxonomy" id="99656"/>
    <lineage>
        <taxon>Bacteria</taxon>
        <taxon>Bacillati</taxon>
        <taxon>Bacillota</taxon>
        <taxon>Clostridia</taxon>
        <taxon>Lachnospirales</taxon>
        <taxon>Lachnospiraceae</taxon>
    </lineage>
</organism>
<proteinExistence type="inferred from homology"/>
<sequence>MLRLFNKYRKPIVKILLLLVVISAVSIITSSSASATEIATSSNNNLISVGISAGDGSDMSSVLQMLLVLTVISLAPSILIMMTSFTRIVIVLHFTRAAIGTQTVPPNQIIIGLSLFLTFFIMAPTFTQIYDSAILPLSNNEITVQQAFDTGIKPVRVFMLKQTSKKDLDTFLNINKTEAGSIQTDDDIPLTVLIPSFVISELRIAFIIGFLIYLPFIVIDMVVSSTLMSMGMMMLPPTTISTPFKILLFVMADGWNLIIGNLVSTFY</sequence>
<evidence type="ECO:0000256" key="7">
    <source>
        <dbReference type="ARBA" id="ARBA00022927"/>
    </source>
</evidence>
<keyword evidence="14" id="KW-0969">Cilium</keyword>
<comment type="function">
    <text evidence="12">Plays a role in the flagellum-specific transport system.</text>
</comment>
<feature type="transmembrane region" description="Helical" evidence="12">
    <location>
        <begin position="110"/>
        <end position="130"/>
    </location>
</feature>
<dbReference type="PROSITE" id="PS01061">
    <property type="entry name" value="FLIP_2"/>
    <property type="match status" value="1"/>
</dbReference>
<evidence type="ECO:0000256" key="11">
    <source>
        <dbReference type="ARBA" id="ARBA00023225"/>
    </source>
</evidence>
<dbReference type="GO" id="GO:0044781">
    <property type="term" value="P:bacterial-type flagellum organization"/>
    <property type="evidence" value="ECO:0007669"/>
    <property type="project" value="UniProtKB-UniRule"/>
</dbReference>